<name>A0AC60QCF8_IXOPE</name>
<reference evidence="1 2" key="1">
    <citation type="journal article" date="2020" name="Cell">
        <title>Large-Scale Comparative Analyses of Tick Genomes Elucidate Their Genetic Diversity and Vector Capacities.</title>
        <authorList>
            <consortium name="Tick Genome and Microbiome Consortium (TIGMIC)"/>
            <person name="Jia N."/>
            <person name="Wang J."/>
            <person name="Shi W."/>
            <person name="Du L."/>
            <person name="Sun Y."/>
            <person name="Zhan W."/>
            <person name="Jiang J.F."/>
            <person name="Wang Q."/>
            <person name="Zhang B."/>
            <person name="Ji P."/>
            <person name="Bell-Sakyi L."/>
            <person name="Cui X.M."/>
            <person name="Yuan T.T."/>
            <person name="Jiang B.G."/>
            <person name="Yang W.F."/>
            <person name="Lam T.T."/>
            <person name="Chang Q.C."/>
            <person name="Ding S.J."/>
            <person name="Wang X.J."/>
            <person name="Zhu J.G."/>
            <person name="Ruan X.D."/>
            <person name="Zhao L."/>
            <person name="Wei J.T."/>
            <person name="Ye R.Z."/>
            <person name="Que T.C."/>
            <person name="Du C.H."/>
            <person name="Zhou Y.H."/>
            <person name="Cheng J.X."/>
            <person name="Dai P.F."/>
            <person name="Guo W.B."/>
            <person name="Han X.H."/>
            <person name="Huang E.J."/>
            <person name="Li L.F."/>
            <person name="Wei W."/>
            <person name="Gao Y.C."/>
            <person name="Liu J.Z."/>
            <person name="Shao H.Z."/>
            <person name="Wang X."/>
            <person name="Wang C.C."/>
            <person name="Yang T.C."/>
            <person name="Huo Q.B."/>
            <person name="Li W."/>
            <person name="Chen H.Y."/>
            <person name="Chen S.E."/>
            <person name="Zhou L.G."/>
            <person name="Ni X.B."/>
            <person name="Tian J.H."/>
            <person name="Sheng Y."/>
            <person name="Liu T."/>
            <person name="Pan Y.S."/>
            <person name="Xia L.Y."/>
            <person name="Li J."/>
            <person name="Zhao F."/>
            <person name="Cao W.C."/>
        </authorList>
    </citation>
    <scope>NUCLEOTIDE SEQUENCE [LARGE SCALE GENOMIC DNA]</scope>
    <source>
        <strain evidence="1">Iper-2018</strain>
    </source>
</reference>
<accession>A0AC60QCF8</accession>
<dbReference type="EMBL" id="JABSTQ010009198">
    <property type="protein sequence ID" value="KAG0431767.1"/>
    <property type="molecule type" value="Genomic_DNA"/>
</dbReference>
<dbReference type="Proteomes" id="UP000805193">
    <property type="component" value="Unassembled WGS sequence"/>
</dbReference>
<keyword evidence="2" id="KW-1185">Reference proteome</keyword>
<proteinExistence type="predicted"/>
<protein>
    <submittedName>
        <fullName evidence="1">Uncharacterized protein</fullName>
    </submittedName>
</protein>
<organism evidence="1 2">
    <name type="scientific">Ixodes persulcatus</name>
    <name type="common">Taiga tick</name>
    <dbReference type="NCBI Taxonomy" id="34615"/>
    <lineage>
        <taxon>Eukaryota</taxon>
        <taxon>Metazoa</taxon>
        <taxon>Ecdysozoa</taxon>
        <taxon>Arthropoda</taxon>
        <taxon>Chelicerata</taxon>
        <taxon>Arachnida</taxon>
        <taxon>Acari</taxon>
        <taxon>Parasitiformes</taxon>
        <taxon>Ixodida</taxon>
        <taxon>Ixodoidea</taxon>
        <taxon>Ixodidae</taxon>
        <taxon>Ixodinae</taxon>
        <taxon>Ixodes</taxon>
    </lineage>
</organism>
<sequence length="132" mass="14643">MLAPPNVSAMLGCAMGTSMGSKAWVEYAKRHDLMDKPAARLYASYYVCSDPFTVHDFMKPERTRLTKTAVPNVRPQEHRQSVICRDLVEASTSHGTPSDSQPVTLSRAAHGQCLVQHTFRPQPSDTILLCQL</sequence>
<comment type="caution">
    <text evidence="1">The sequence shown here is derived from an EMBL/GenBank/DDBJ whole genome shotgun (WGS) entry which is preliminary data.</text>
</comment>
<evidence type="ECO:0000313" key="1">
    <source>
        <dbReference type="EMBL" id="KAG0431767.1"/>
    </source>
</evidence>
<gene>
    <name evidence="1" type="ORF">HPB47_021475</name>
</gene>
<evidence type="ECO:0000313" key="2">
    <source>
        <dbReference type="Proteomes" id="UP000805193"/>
    </source>
</evidence>